<accession>A0A2N8KZN1</accession>
<dbReference type="EMBL" id="POSP01000003">
    <property type="protein sequence ID" value="PND38862.1"/>
    <property type="molecule type" value="Genomic_DNA"/>
</dbReference>
<dbReference type="PROSITE" id="PS51257">
    <property type="entry name" value="PROKAR_LIPOPROTEIN"/>
    <property type="match status" value="1"/>
</dbReference>
<feature type="chain" id="PRO_5014621007" evidence="2">
    <location>
        <begin position="22"/>
        <end position="382"/>
    </location>
</feature>
<dbReference type="PANTHER" id="PTHR45648">
    <property type="entry name" value="GDSL LIPASE/ACYLHYDROLASE FAMILY PROTEIN (AFU_ORTHOLOGUE AFUA_4G14700)"/>
    <property type="match status" value="1"/>
</dbReference>
<evidence type="ECO:0000313" key="3">
    <source>
        <dbReference type="EMBL" id="PND38862.1"/>
    </source>
</evidence>
<dbReference type="InterPro" id="IPR001087">
    <property type="entry name" value="GDSL"/>
</dbReference>
<reference evidence="3 4" key="1">
    <citation type="submission" date="2018-01" db="EMBL/GenBank/DDBJ databases">
        <title>Draft genome sequence of Paucibacter aquatile CR182 isolated from freshwater of the Nakdong River.</title>
        <authorList>
            <person name="Choi A."/>
            <person name="Chung E.J."/>
        </authorList>
    </citation>
    <scope>NUCLEOTIDE SEQUENCE [LARGE SCALE GENOMIC DNA]</scope>
    <source>
        <strain evidence="3 4">CR182</strain>
    </source>
</reference>
<dbReference type="GO" id="GO:0016788">
    <property type="term" value="F:hydrolase activity, acting on ester bonds"/>
    <property type="evidence" value="ECO:0007669"/>
    <property type="project" value="InterPro"/>
</dbReference>
<proteinExistence type="predicted"/>
<dbReference type="AlphaFoldDB" id="A0A2N8KZN1"/>
<protein>
    <submittedName>
        <fullName evidence="3">Phospholipase</fullName>
    </submittedName>
</protein>
<dbReference type="OrthoDB" id="5292073at2"/>
<feature type="signal peptide" evidence="2">
    <location>
        <begin position="1"/>
        <end position="21"/>
    </location>
</feature>
<organism evidence="3 4">
    <name type="scientific">Kinneretia aquatilis</name>
    <dbReference type="NCBI Taxonomy" id="2070761"/>
    <lineage>
        <taxon>Bacteria</taxon>
        <taxon>Pseudomonadati</taxon>
        <taxon>Pseudomonadota</taxon>
        <taxon>Betaproteobacteria</taxon>
        <taxon>Burkholderiales</taxon>
        <taxon>Sphaerotilaceae</taxon>
        <taxon>Roseateles</taxon>
    </lineage>
</organism>
<dbReference type="InterPro" id="IPR051058">
    <property type="entry name" value="GDSL_Est/Lipase"/>
</dbReference>
<dbReference type="PANTHER" id="PTHR45648:SF139">
    <property type="entry name" value="GDSL ESTERASE_LIPASE"/>
    <property type="match status" value="1"/>
</dbReference>
<dbReference type="RefSeq" id="WP_102768779.1">
    <property type="nucleotide sequence ID" value="NZ_POSP01000003.1"/>
</dbReference>
<evidence type="ECO:0000313" key="4">
    <source>
        <dbReference type="Proteomes" id="UP000235916"/>
    </source>
</evidence>
<name>A0A2N8KZN1_9BURK</name>
<dbReference type="Gene3D" id="3.40.50.1110">
    <property type="entry name" value="SGNH hydrolase"/>
    <property type="match status" value="1"/>
</dbReference>
<keyword evidence="1" id="KW-0378">Hydrolase</keyword>
<dbReference type="Pfam" id="PF00657">
    <property type="entry name" value="Lipase_GDSL"/>
    <property type="match status" value="1"/>
</dbReference>
<evidence type="ECO:0000256" key="1">
    <source>
        <dbReference type="ARBA" id="ARBA00022801"/>
    </source>
</evidence>
<comment type="caution">
    <text evidence="3">The sequence shown here is derived from an EMBL/GenBank/DDBJ whole genome shotgun (WGS) entry which is preliminary data.</text>
</comment>
<dbReference type="SUPFAM" id="SSF52266">
    <property type="entry name" value="SGNH hydrolase"/>
    <property type="match status" value="1"/>
</dbReference>
<gene>
    <name evidence="3" type="ORF">C1O66_15905</name>
</gene>
<dbReference type="Proteomes" id="UP000235916">
    <property type="component" value="Unassembled WGS sequence"/>
</dbReference>
<dbReference type="InterPro" id="IPR036514">
    <property type="entry name" value="SGNH_hydro_sf"/>
</dbReference>
<keyword evidence="4" id="KW-1185">Reference proteome</keyword>
<keyword evidence="2" id="KW-0732">Signal</keyword>
<evidence type="ECO:0000256" key="2">
    <source>
        <dbReference type="SAM" id="SignalP"/>
    </source>
</evidence>
<sequence>MQQFQKLLVPLAAALALSACGGNGDPVPDAPAPAKITAVKVFGDSLADSGTFGFRFTVQGADTQIYPERIAASMGSSLCNYYAFTGTTFTTNSKPGCSNYAIGGGVINQTNASDPRGIVLQMITASLSGPYKASDLALIDGGGNDAADLVGAYLKAPTDKAAAFSTLLGTVLSASQVTTIVTGGAATMATGGATYMEALADKFADGIQSYVLGKGAQQVVVLNLPSITITPRFQRVLDGIALASGGGTAGATARAQSEALFKSWITAFNKRLESRFAGEARVAVADFYSMMNDQFADPAKYGLSNVKTPACPQTGTGADGLPTYTFPTCTQTALSASIPAGVSGGANWWKTYAFSDGFHPTPAGHQQIADLVNRSLAAKGWK</sequence>